<dbReference type="InterPro" id="IPR052155">
    <property type="entry name" value="Biofilm_reg_signaling"/>
</dbReference>
<evidence type="ECO:0000313" key="5">
    <source>
        <dbReference type="Proteomes" id="UP000294599"/>
    </source>
</evidence>
<dbReference type="PANTHER" id="PTHR44757:SF2">
    <property type="entry name" value="BIOFILM ARCHITECTURE MAINTENANCE PROTEIN MBAA"/>
    <property type="match status" value="1"/>
</dbReference>
<keyword evidence="5" id="KW-1185">Reference proteome</keyword>
<evidence type="ECO:0000259" key="3">
    <source>
        <dbReference type="PROSITE" id="PS50887"/>
    </source>
</evidence>
<organism evidence="4 5">
    <name type="scientific">Pseudofulvimonas gallinarii</name>
    <dbReference type="NCBI Taxonomy" id="634155"/>
    <lineage>
        <taxon>Bacteria</taxon>
        <taxon>Pseudomonadati</taxon>
        <taxon>Pseudomonadota</taxon>
        <taxon>Gammaproteobacteria</taxon>
        <taxon>Lysobacterales</taxon>
        <taxon>Rhodanobacteraceae</taxon>
        <taxon>Pseudofulvimonas</taxon>
    </lineage>
</organism>
<dbReference type="CDD" id="cd01949">
    <property type="entry name" value="GGDEF"/>
    <property type="match status" value="1"/>
</dbReference>
<dbReference type="Gene3D" id="3.30.70.270">
    <property type="match status" value="1"/>
</dbReference>
<dbReference type="SMART" id="SM00052">
    <property type="entry name" value="EAL"/>
    <property type="match status" value="1"/>
</dbReference>
<dbReference type="SMART" id="SM00267">
    <property type="entry name" value="GGDEF"/>
    <property type="match status" value="1"/>
</dbReference>
<dbReference type="AlphaFoldDB" id="A0A4S3KXK8"/>
<dbReference type="PANTHER" id="PTHR44757">
    <property type="entry name" value="DIGUANYLATE CYCLASE DGCP"/>
    <property type="match status" value="1"/>
</dbReference>
<dbReference type="InterPro" id="IPR000160">
    <property type="entry name" value="GGDEF_dom"/>
</dbReference>
<dbReference type="InterPro" id="IPR029787">
    <property type="entry name" value="Nucleotide_cyclase"/>
</dbReference>
<evidence type="ECO:0000313" key="4">
    <source>
        <dbReference type="EMBL" id="TCT00242.1"/>
    </source>
</evidence>
<dbReference type="EMBL" id="SMAF01000003">
    <property type="protein sequence ID" value="TCT00242.1"/>
    <property type="molecule type" value="Genomic_DNA"/>
</dbReference>
<comment type="caution">
    <text evidence="4">The sequence shown here is derived from an EMBL/GenBank/DDBJ whole genome shotgun (WGS) entry which is preliminary data.</text>
</comment>
<feature type="domain" description="EAL" evidence="2">
    <location>
        <begin position="197"/>
        <end position="451"/>
    </location>
</feature>
<dbReference type="NCBIfam" id="TIGR00254">
    <property type="entry name" value="GGDEF"/>
    <property type="match status" value="1"/>
</dbReference>
<dbReference type="InterPro" id="IPR035919">
    <property type="entry name" value="EAL_sf"/>
</dbReference>
<dbReference type="Proteomes" id="UP000294599">
    <property type="component" value="Unassembled WGS sequence"/>
</dbReference>
<feature type="domain" description="GGDEF" evidence="3">
    <location>
        <begin position="56"/>
        <end position="188"/>
    </location>
</feature>
<dbReference type="RefSeq" id="WP_123522757.1">
    <property type="nucleotide sequence ID" value="NZ_JBHLWF010000007.1"/>
</dbReference>
<dbReference type="SUPFAM" id="SSF141868">
    <property type="entry name" value="EAL domain-like"/>
    <property type="match status" value="1"/>
</dbReference>
<reference evidence="4 5" key="1">
    <citation type="submission" date="2019-03" db="EMBL/GenBank/DDBJ databases">
        <title>Genomic Encyclopedia of Type Strains, Phase IV (KMG-IV): sequencing the most valuable type-strain genomes for metagenomic binning, comparative biology and taxonomic classification.</title>
        <authorList>
            <person name="Goeker M."/>
        </authorList>
    </citation>
    <scope>NUCLEOTIDE SEQUENCE [LARGE SCALE GENOMIC DNA]</scope>
    <source>
        <strain evidence="4 5">DSM 21944</strain>
    </source>
</reference>
<dbReference type="SUPFAM" id="SSF55073">
    <property type="entry name" value="Nucleotide cyclase"/>
    <property type="match status" value="1"/>
</dbReference>
<dbReference type="Pfam" id="PF00563">
    <property type="entry name" value="EAL"/>
    <property type="match status" value="1"/>
</dbReference>
<evidence type="ECO:0000256" key="1">
    <source>
        <dbReference type="SAM" id="MobiDB-lite"/>
    </source>
</evidence>
<dbReference type="PROSITE" id="PS50887">
    <property type="entry name" value="GGDEF"/>
    <property type="match status" value="1"/>
</dbReference>
<sequence>MAVNGPLTPWSDDGDAEGSRNPPARVDQFRAAVLAERRDFLDQLQQCCESQRSRGHRLAVLCVDLDRFKQINAAFGHDLGDAVLHGVGRRLASISDAVIASHLAGDEFVLVVPVADAAAALAVACAVRDGLAAPLRLDDGPMVRVHGSVGVALFPDHGDDAAALFHRADLAAYHAKTSSPDHCVLFSAALEQGPRERQRLLLALHQALEREEFTLVLQPKVALADRSYAGAEVLVRWSSPQLGDVPPDLFVPVAEDAGLIQGIGDWVLGEATRGLGNGDIAGDTRRRMAINVSAAQLQNERFLDRFRSRLDQAGVTGEVIEVEVTESALLASTAVAAERLEALRQLGVTITLDDFGTGYSSFSHLKHLPIDALKIAPEFIADIDGDAAAARLLAAMVAMARSLELRVVAEGVETGEQARFLTGLGCTEGQGYLFGRPMAPPDFARWLRDHDVR</sequence>
<dbReference type="InterPro" id="IPR043128">
    <property type="entry name" value="Rev_trsase/Diguanyl_cyclase"/>
</dbReference>
<feature type="region of interest" description="Disordered" evidence="1">
    <location>
        <begin position="1"/>
        <end position="23"/>
    </location>
</feature>
<dbReference type="CDD" id="cd01948">
    <property type="entry name" value="EAL"/>
    <property type="match status" value="1"/>
</dbReference>
<dbReference type="Pfam" id="PF00990">
    <property type="entry name" value="GGDEF"/>
    <property type="match status" value="1"/>
</dbReference>
<proteinExistence type="predicted"/>
<dbReference type="InterPro" id="IPR001633">
    <property type="entry name" value="EAL_dom"/>
</dbReference>
<dbReference type="PROSITE" id="PS50883">
    <property type="entry name" value="EAL"/>
    <property type="match status" value="1"/>
</dbReference>
<evidence type="ECO:0000259" key="2">
    <source>
        <dbReference type="PROSITE" id="PS50883"/>
    </source>
</evidence>
<gene>
    <name evidence="4" type="ORF">EDC25_1039</name>
</gene>
<dbReference type="Gene3D" id="3.20.20.450">
    <property type="entry name" value="EAL domain"/>
    <property type="match status" value="1"/>
</dbReference>
<accession>A0A4S3KXK8</accession>
<protein>
    <submittedName>
        <fullName evidence="4">Diguanylate cyclase (GGDEF)-like protein</fullName>
    </submittedName>
</protein>
<name>A0A4S3KXK8_9GAMM</name>
<dbReference type="OrthoDB" id="9804951at2"/>